<accession>Q581I5</accession>
<evidence type="ECO:0000313" key="2">
    <source>
        <dbReference type="EMBL" id="AAX80128.1"/>
    </source>
</evidence>
<evidence type="ECO:0000313" key="1">
    <source>
        <dbReference type="EMBL" id="AAX80125.1"/>
    </source>
</evidence>
<proteinExistence type="predicted"/>
<organism evidence="2">
    <name type="scientific">Trypanosoma brucei</name>
    <dbReference type="NCBI Taxonomy" id="5691"/>
    <lineage>
        <taxon>Eukaryota</taxon>
        <taxon>Discoba</taxon>
        <taxon>Euglenozoa</taxon>
        <taxon>Kinetoplastea</taxon>
        <taxon>Metakinetoplastina</taxon>
        <taxon>Trypanosomatida</taxon>
        <taxon>Trypanosomatidae</taxon>
        <taxon>Trypanosoma</taxon>
    </lineage>
</organism>
<dbReference type="EMBL" id="AC091781">
    <property type="protein sequence ID" value="AAX80125.1"/>
    <property type="molecule type" value="Genomic_DNA"/>
</dbReference>
<reference evidence="2" key="1">
    <citation type="submission" date="2001-06" db="EMBL/GenBank/DDBJ databases">
        <authorList>
            <person name="Ghedin E."/>
            <person name="Blandin G."/>
            <person name="Bartholomeu D."/>
            <person name="Caler E."/>
            <person name="Haas B."/>
            <person name="Hannick L."/>
            <person name="Shallom J."/>
            <person name="Hou L."/>
            <person name="Djikeng A."/>
            <person name="Feldblyum T."/>
            <person name="Hostetler J."/>
            <person name="Johnson J."/>
            <person name="Jones K."/>
            <person name="Koo H.L."/>
            <person name="Larkin C."/>
            <person name="Pai G."/>
            <person name="Peterson J."/>
            <person name="Khalak H.G."/>
            <person name="Salzberg S."/>
            <person name="Simpson A.J."/>
            <person name="Tallon L."/>
            <person name="Van Aken S."/>
            <person name="Wanless D."/>
            <person name="White O."/>
            <person name="Wortman J."/>
            <person name="Fraser C.M."/>
            <person name="El-Sayed N.M.A."/>
        </authorList>
    </citation>
    <scope>NUCLEOTIDE SEQUENCE</scope>
    <source>
        <strain evidence="2">GUTat10.1</strain>
    </source>
</reference>
<dbReference type="EMBL" id="AC091781">
    <property type="protein sequence ID" value="AAX80128.1"/>
    <property type="molecule type" value="Genomic_DNA"/>
</dbReference>
<gene>
    <name evidence="1" type="ORF">Tb04.30K5.790</name>
    <name evidence="2" type="ORF">Tb04.30K5.840</name>
</gene>
<name>Q581I5_9TRYP</name>
<reference evidence="2" key="3">
    <citation type="submission" date="2005-04" db="EMBL/GenBank/DDBJ databases">
        <authorList>
            <person name="Haas B."/>
            <person name="Blandin G."/>
            <person name="El-Sayed N."/>
        </authorList>
    </citation>
    <scope>NUCLEOTIDE SEQUENCE</scope>
    <source>
        <strain evidence="2">GUTat10.1</strain>
    </source>
</reference>
<sequence length="63" mass="7150">MCVHNLGNSGLTQTGWQVMIEWEDYRIPATLQWNKLDSIPCINNSNSLNFCETQMGSEGTCIR</sequence>
<protein>
    <submittedName>
        <fullName evidence="2">Uncharacterized protein</fullName>
    </submittedName>
</protein>
<dbReference type="AlphaFoldDB" id="Q581I5"/>
<reference evidence="2" key="2">
    <citation type="submission" date="2002-04" db="EMBL/GenBank/DDBJ databases">
        <authorList>
            <person name="El-Sayed N.M."/>
            <person name="Khalak H."/>
            <person name="Adams M.D."/>
        </authorList>
    </citation>
    <scope>NUCLEOTIDE SEQUENCE</scope>
    <source>
        <strain evidence="2">GUTat10.1</strain>
    </source>
</reference>